<evidence type="ECO:0000313" key="3">
    <source>
        <dbReference type="Proteomes" id="UP000332933"/>
    </source>
</evidence>
<reference evidence="2 3" key="1">
    <citation type="submission" date="2019-03" db="EMBL/GenBank/DDBJ databases">
        <authorList>
            <person name="Gaulin E."/>
            <person name="Dumas B."/>
        </authorList>
    </citation>
    <scope>NUCLEOTIDE SEQUENCE [LARGE SCALE GENOMIC DNA]</scope>
    <source>
        <strain evidence="2">CBS 568.67</strain>
    </source>
</reference>
<organism evidence="2 3">
    <name type="scientific">Aphanomyces stellatus</name>
    <dbReference type="NCBI Taxonomy" id="120398"/>
    <lineage>
        <taxon>Eukaryota</taxon>
        <taxon>Sar</taxon>
        <taxon>Stramenopiles</taxon>
        <taxon>Oomycota</taxon>
        <taxon>Saprolegniomycetes</taxon>
        <taxon>Saprolegniales</taxon>
        <taxon>Verrucalvaceae</taxon>
        <taxon>Aphanomyces</taxon>
    </lineage>
</organism>
<evidence type="ECO:0000313" key="1">
    <source>
        <dbReference type="EMBL" id="KAF0697119.1"/>
    </source>
</evidence>
<reference evidence="1" key="2">
    <citation type="submission" date="2019-06" db="EMBL/GenBank/DDBJ databases">
        <title>Genomics analysis of Aphanomyces spp. identifies a new class of oomycete effector associated with host adaptation.</title>
        <authorList>
            <person name="Gaulin E."/>
        </authorList>
    </citation>
    <scope>NUCLEOTIDE SEQUENCE</scope>
    <source>
        <strain evidence="1">CBS 578.67</strain>
    </source>
</reference>
<dbReference type="AlphaFoldDB" id="A0A485KV54"/>
<name>A0A485KV54_9STRA</name>
<gene>
    <name evidence="2" type="primary">Aste57867_12113</name>
    <name evidence="1" type="ORF">As57867_012068</name>
    <name evidence="2" type="ORF">ASTE57867_12113</name>
</gene>
<sequence length="202" mass="22985">MADEQQIVDLATQSEANTLAHPVTGLRLMDGRDTPWILTSYCYVDLQRRWELALSDASQLRRAKEIQNGAVFLETLLRNVNWDDLMSLWGEYLTRSIFAELKMSTDGRNWFTTLQPPIGQTDEVVYWQSHGISEYTTQWQNYKSVGVIETFLVQNAMGVTYPFTIKHSKGGSISPSRQASRCTGALVTIYGRPIPQVSRCDR</sequence>
<dbReference type="OrthoDB" id="78977at2759"/>
<dbReference type="Proteomes" id="UP000332933">
    <property type="component" value="Unassembled WGS sequence"/>
</dbReference>
<protein>
    <submittedName>
        <fullName evidence="2">Aste57867_12113 protein</fullName>
    </submittedName>
</protein>
<proteinExistence type="predicted"/>
<keyword evidence="3" id="KW-1185">Reference proteome</keyword>
<dbReference type="EMBL" id="CAADRA010005362">
    <property type="protein sequence ID" value="VFT88967.1"/>
    <property type="molecule type" value="Genomic_DNA"/>
</dbReference>
<dbReference type="EMBL" id="VJMH01005341">
    <property type="protein sequence ID" value="KAF0697119.1"/>
    <property type="molecule type" value="Genomic_DNA"/>
</dbReference>
<evidence type="ECO:0000313" key="2">
    <source>
        <dbReference type="EMBL" id="VFT88967.1"/>
    </source>
</evidence>
<accession>A0A485KV54</accession>